<dbReference type="PROSITE" id="PS50801">
    <property type="entry name" value="STAS"/>
    <property type="match status" value="1"/>
</dbReference>
<dbReference type="CDD" id="cd07043">
    <property type="entry name" value="STAS_anti-anti-sigma_factors"/>
    <property type="match status" value="1"/>
</dbReference>
<proteinExistence type="predicted"/>
<dbReference type="SUPFAM" id="SSF52091">
    <property type="entry name" value="SpoIIaa-like"/>
    <property type="match status" value="1"/>
</dbReference>
<dbReference type="InterPro" id="IPR002645">
    <property type="entry name" value="STAS_dom"/>
</dbReference>
<evidence type="ECO:0000313" key="2">
    <source>
        <dbReference type="EMBL" id="RYC32150.1"/>
    </source>
</evidence>
<organism evidence="2 3">
    <name type="scientific">Lichenibacterium minor</name>
    <dbReference type="NCBI Taxonomy" id="2316528"/>
    <lineage>
        <taxon>Bacteria</taxon>
        <taxon>Pseudomonadati</taxon>
        <taxon>Pseudomonadota</taxon>
        <taxon>Alphaproteobacteria</taxon>
        <taxon>Hyphomicrobiales</taxon>
        <taxon>Lichenihabitantaceae</taxon>
        <taxon>Lichenibacterium</taxon>
    </lineage>
</organism>
<gene>
    <name evidence="2" type="ORF">D3273_10555</name>
</gene>
<dbReference type="EMBL" id="QYBB01000009">
    <property type="protein sequence ID" value="RYC32150.1"/>
    <property type="molecule type" value="Genomic_DNA"/>
</dbReference>
<evidence type="ECO:0000259" key="1">
    <source>
        <dbReference type="PROSITE" id="PS50801"/>
    </source>
</evidence>
<dbReference type="Gene3D" id="3.30.750.24">
    <property type="entry name" value="STAS domain"/>
    <property type="match status" value="1"/>
</dbReference>
<reference evidence="2 3" key="1">
    <citation type="submission" date="2018-12" db="EMBL/GenBank/DDBJ databases">
        <authorList>
            <person name="Grouzdev D.S."/>
            <person name="Krutkina M.S."/>
        </authorList>
    </citation>
    <scope>NUCLEOTIDE SEQUENCE [LARGE SCALE GENOMIC DNA]</scope>
    <source>
        <strain evidence="2 3">RmlP026</strain>
    </source>
</reference>
<dbReference type="PANTHER" id="PTHR35849">
    <property type="entry name" value="BLR2341 PROTEIN"/>
    <property type="match status" value="1"/>
</dbReference>
<reference evidence="2 3" key="2">
    <citation type="submission" date="2019-02" db="EMBL/GenBank/DDBJ databases">
        <title>'Lichenibacterium ramalinii' gen. nov. sp. nov., 'Lichenibacterium minor' gen. nov. sp. nov.</title>
        <authorList>
            <person name="Pankratov T."/>
        </authorList>
    </citation>
    <scope>NUCLEOTIDE SEQUENCE [LARGE SCALE GENOMIC DNA]</scope>
    <source>
        <strain evidence="2 3">RmlP026</strain>
    </source>
</reference>
<accession>A0A4Q2U6Y5</accession>
<comment type="caution">
    <text evidence="2">The sequence shown here is derived from an EMBL/GenBank/DDBJ whole genome shotgun (WGS) entry which is preliminary data.</text>
</comment>
<dbReference type="AlphaFoldDB" id="A0A4Q2U6Y5"/>
<dbReference type="Proteomes" id="UP000290759">
    <property type="component" value="Unassembled WGS sequence"/>
</dbReference>
<dbReference type="InterPro" id="IPR052746">
    <property type="entry name" value="MlaB_ABC_Transporter"/>
</dbReference>
<dbReference type="InterPro" id="IPR036513">
    <property type="entry name" value="STAS_dom_sf"/>
</dbReference>
<protein>
    <submittedName>
        <fullName evidence="2">STAS domain-containing protein</fullName>
    </submittedName>
</protein>
<dbReference type="RefSeq" id="WP_129226267.1">
    <property type="nucleotide sequence ID" value="NZ_QYBB01000009.1"/>
</dbReference>
<dbReference type="OrthoDB" id="7908545at2"/>
<feature type="domain" description="STAS" evidence="1">
    <location>
        <begin position="1"/>
        <end position="98"/>
    </location>
</feature>
<keyword evidence="3" id="KW-1185">Reference proteome</keyword>
<evidence type="ECO:0000313" key="3">
    <source>
        <dbReference type="Proteomes" id="UP000290759"/>
    </source>
</evidence>
<name>A0A4Q2U6Y5_9HYPH</name>
<dbReference type="PANTHER" id="PTHR35849:SF2">
    <property type="entry name" value="BLR2341 PROTEIN"/>
    <property type="match status" value="1"/>
</dbReference>
<dbReference type="InterPro" id="IPR058548">
    <property type="entry name" value="MlaB-like_STAS"/>
</dbReference>
<sequence>MTDDVHTELITGDALLAGADDLQGRLGALLATGRPIRLDLSGVTAADVSFVQLMVSASLTAERAGQSLVLTGFSPKLRVTFEKAGVPVDPTAGRITLN</sequence>
<dbReference type="Pfam" id="PF13466">
    <property type="entry name" value="STAS_2"/>
    <property type="match status" value="1"/>
</dbReference>